<protein>
    <submittedName>
        <fullName evidence="2">Uncharacterized protein</fullName>
    </submittedName>
</protein>
<feature type="non-terminal residue" evidence="2">
    <location>
        <position position="84"/>
    </location>
</feature>
<proteinExistence type="predicted"/>
<accession>A0A934NJT1</accession>
<evidence type="ECO:0000313" key="3">
    <source>
        <dbReference type="Proteomes" id="UP000662373"/>
    </source>
</evidence>
<dbReference type="Proteomes" id="UP000662373">
    <property type="component" value="Unassembled WGS sequence"/>
</dbReference>
<feature type="transmembrane region" description="Helical" evidence="1">
    <location>
        <begin position="53"/>
        <end position="71"/>
    </location>
</feature>
<reference evidence="2 3" key="1">
    <citation type="submission" date="2020-09" db="EMBL/GenBank/DDBJ databases">
        <title>Draft genome of Gelidibacter salicanalis PAMC21136.</title>
        <authorList>
            <person name="Park H."/>
        </authorList>
    </citation>
    <scope>NUCLEOTIDE SEQUENCE [LARGE SCALE GENOMIC DNA]</scope>
    <source>
        <strain evidence="2 3">PAMC21136</strain>
    </source>
</reference>
<dbReference type="EMBL" id="JAEHJZ010000179">
    <property type="protein sequence ID" value="MBJ7883153.1"/>
    <property type="molecule type" value="Genomic_DNA"/>
</dbReference>
<feature type="transmembrane region" description="Helical" evidence="1">
    <location>
        <begin position="27"/>
        <end position="46"/>
    </location>
</feature>
<sequence length="84" mass="9408">AVLATNAAFWEFIYGPQVDQEPDGVKLYTYALFAASVGALVLYARYMEPLIKRWMWVVVAAIGGLMLESYANQGSWLAYPHVFS</sequence>
<gene>
    <name evidence="2" type="ORF">JEM65_21260</name>
</gene>
<keyword evidence="1" id="KW-0812">Transmembrane</keyword>
<comment type="caution">
    <text evidence="2">The sequence shown here is derived from an EMBL/GenBank/DDBJ whole genome shotgun (WGS) entry which is preliminary data.</text>
</comment>
<evidence type="ECO:0000256" key="1">
    <source>
        <dbReference type="SAM" id="Phobius"/>
    </source>
</evidence>
<keyword evidence="1" id="KW-1133">Transmembrane helix</keyword>
<keyword evidence="1" id="KW-0472">Membrane</keyword>
<dbReference type="AlphaFoldDB" id="A0A934NJT1"/>
<organism evidence="2 3">
    <name type="scientific">Gelidibacter salicanalis</name>
    <dbReference type="NCBI Taxonomy" id="291193"/>
    <lineage>
        <taxon>Bacteria</taxon>
        <taxon>Pseudomonadati</taxon>
        <taxon>Bacteroidota</taxon>
        <taxon>Flavobacteriia</taxon>
        <taxon>Flavobacteriales</taxon>
        <taxon>Flavobacteriaceae</taxon>
        <taxon>Gelidibacter</taxon>
    </lineage>
</organism>
<keyword evidence="3" id="KW-1185">Reference proteome</keyword>
<dbReference type="RefSeq" id="WP_199603736.1">
    <property type="nucleotide sequence ID" value="NZ_JAEHJZ010000179.1"/>
</dbReference>
<name>A0A934NJT1_9FLAO</name>
<evidence type="ECO:0000313" key="2">
    <source>
        <dbReference type="EMBL" id="MBJ7883153.1"/>
    </source>
</evidence>
<feature type="non-terminal residue" evidence="2">
    <location>
        <position position="1"/>
    </location>
</feature>